<keyword evidence="12" id="KW-1185">Reference proteome</keyword>
<dbReference type="InParanoid" id="A0A667ZGV8"/>
<evidence type="ECO:0000259" key="9">
    <source>
        <dbReference type="PROSITE" id="PS50279"/>
    </source>
</evidence>
<feature type="domain" description="MANSC" evidence="10">
    <location>
        <begin position="46"/>
        <end position="126"/>
    </location>
</feature>
<feature type="disulfide bond" evidence="7">
    <location>
        <begin position="324"/>
        <end position="342"/>
    </location>
</feature>
<dbReference type="PROSITE" id="PS50279">
    <property type="entry name" value="BPTI_KUNITZ_2"/>
    <property type="match status" value="2"/>
</dbReference>
<dbReference type="InterPro" id="IPR036880">
    <property type="entry name" value="Kunitz_BPTI_sf"/>
</dbReference>
<protein>
    <submittedName>
        <fullName evidence="11">Serine peptidase inhibitor, Kunitz type 1 b</fullName>
    </submittedName>
</protein>
<feature type="disulfide bond" evidence="7">
    <location>
        <begin position="317"/>
        <end position="329"/>
    </location>
</feature>
<dbReference type="SUPFAM" id="SSF57424">
    <property type="entry name" value="LDL receptor-like module"/>
    <property type="match status" value="1"/>
</dbReference>
<dbReference type="InterPro" id="IPR013783">
    <property type="entry name" value="Ig-like_fold"/>
</dbReference>
<dbReference type="SUPFAM" id="SSF49299">
    <property type="entry name" value="PKD domain"/>
    <property type="match status" value="1"/>
</dbReference>
<dbReference type="PROSITE" id="PS00280">
    <property type="entry name" value="BPTI_KUNITZ_1"/>
    <property type="match status" value="2"/>
</dbReference>
<dbReference type="Proteomes" id="UP000472263">
    <property type="component" value="Chromosome 24"/>
</dbReference>
<evidence type="ECO:0000256" key="4">
    <source>
        <dbReference type="ARBA" id="ARBA00023136"/>
    </source>
</evidence>
<dbReference type="CDD" id="cd00146">
    <property type="entry name" value="PKD"/>
    <property type="match status" value="1"/>
</dbReference>
<feature type="disulfide bond" evidence="7">
    <location>
        <begin position="336"/>
        <end position="351"/>
    </location>
</feature>
<keyword evidence="5 7" id="KW-1015">Disulfide bond</keyword>
<dbReference type="CDD" id="cd22623">
    <property type="entry name" value="Kunitz_HAI1_1-like"/>
    <property type="match status" value="1"/>
</dbReference>
<dbReference type="SMART" id="SM00192">
    <property type="entry name" value="LDLa"/>
    <property type="match status" value="1"/>
</dbReference>
<dbReference type="PANTHER" id="PTHR46750">
    <property type="entry name" value="KUNITZ-TYPE PROTEASE INHIBITOR 1"/>
    <property type="match status" value="1"/>
</dbReference>
<dbReference type="FunFam" id="4.10.410.10:FF:000006">
    <property type="entry name" value="Serine peptidase inhibitor, Kunitz type 1"/>
    <property type="match status" value="1"/>
</dbReference>
<feature type="domain" description="BPTI/Kunitz inhibitor" evidence="9">
    <location>
        <begin position="244"/>
        <end position="294"/>
    </location>
</feature>
<evidence type="ECO:0000256" key="6">
    <source>
        <dbReference type="ARBA" id="ARBA00023180"/>
    </source>
</evidence>
<dbReference type="Pfam" id="PF00057">
    <property type="entry name" value="Ldl_recept_a"/>
    <property type="match status" value="1"/>
</dbReference>
<dbReference type="Pfam" id="PF22352">
    <property type="entry name" value="K319L-like_PKD"/>
    <property type="match status" value="1"/>
</dbReference>
<evidence type="ECO:0000256" key="8">
    <source>
        <dbReference type="SAM" id="SignalP"/>
    </source>
</evidence>
<dbReference type="GO" id="GO:0060429">
    <property type="term" value="P:epithelium development"/>
    <property type="evidence" value="ECO:0007669"/>
    <property type="project" value="TreeGrafter"/>
</dbReference>
<feature type="domain" description="BPTI/Kunitz inhibitor" evidence="9">
    <location>
        <begin position="373"/>
        <end position="423"/>
    </location>
</feature>
<keyword evidence="4" id="KW-0472">Membrane</keyword>
<dbReference type="InterPro" id="IPR011106">
    <property type="entry name" value="MANSC_N"/>
</dbReference>
<name>A0A667ZGV8_9TELE</name>
<dbReference type="SMART" id="SM00131">
    <property type="entry name" value="KU"/>
    <property type="match status" value="2"/>
</dbReference>
<evidence type="ECO:0000256" key="5">
    <source>
        <dbReference type="ARBA" id="ARBA00023157"/>
    </source>
</evidence>
<dbReference type="Gene3D" id="4.10.400.10">
    <property type="entry name" value="Low-density Lipoprotein Receptor"/>
    <property type="match status" value="1"/>
</dbReference>
<dbReference type="SMART" id="SM00765">
    <property type="entry name" value="MANEC"/>
    <property type="match status" value="1"/>
</dbReference>
<dbReference type="InterPro" id="IPR035986">
    <property type="entry name" value="PKD_dom_sf"/>
</dbReference>
<evidence type="ECO:0000256" key="2">
    <source>
        <dbReference type="ARBA" id="ARBA00022729"/>
    </source>
</evidence>
<dbReference type="Gene3D" id="4.10.410.10">
    <property type="entry name" value="Pancreatic trypsin inhibitor Kunitz domain"/>
    <property type="match status" value="2"/>
</dbReference>
<evidence type="ECO:0000256" key="3">
    <source>
        <dbReference type="ARBA" id="ARBA00022989"/>
    </source>
</evidence>
<keyword evidence="2 8" id="KW-0732">Signal</keyword>
<feature type="chain" id="PRO_5025668208" evidence="8">
    <location>
        <begin position="22"/>
        <end position="532"/>
    </location>
</feature>
<evidence type="ECO:0000313" key="12">
    <source>
        <dbReference type="Proteomes" id="UP000472263"/>
    </source>
</evidence>
<dbReference type="Pfam" id="PF00014">
    <property type="entry name" value="Kunitz_BPTI"/>
    <property type="match status" value="2"/>
</dbReference>
<dbReference type="InterPro" id="IPR036055">
    <property type="entry name" value="LDL_receptor-like_sf"/>
</dbReference>
<comment type="subcellular location">
    <subcellularLocation>
        <location evidence="1">Membrane</location>
    </subcellularLocation>
</comment>
<dbReference type="SUPFAM" id="SSF57362">
    <property type="entry name" value="BPTI-like"/>
    <property type="match status" value="2"/>
</dbReference>
<evidence type="ECO:0000313" key="11">
    <source>
        <dbReference type="Ensembl" id="ENSMMDP00005039872.1"/>
    </source>
</evidence>
<keyword evidence="3" id="KW-1133">Transmembrane helix</keyword>
<dbReference type="Pfam" id="PF07502">
    <property type="entry name" value="MANEC"/>
    <property type="match status" value="1"/>
</dbReference>
<dbReference type="Gene3D" id="2.60.40.10">
    <property type="entry name" value="Immunoglobulins"/>
    <property type="match status" value="1"/>
</dbReference>
<dbReference type="InterPro" id="IPR023415">
    <property type="entry name" value="LDLR_class-A_CS"/>
</dbReference>
<dbReference type="GO" id="GO:0008544">
    <property type="term" value="P:epidermis development"/>
    <property type="evidence" value="ECO:0007669"/>
    <property type="project" value="TreeGrafter"/>
</dbReference>
<dbReference type="InterPro" id="IPR002223">
    <property type="entry name" value="Kunitz_BPTI"/>
</dbReference>
<dbReference type="PROSITE" id="PS50986">
    <property type="entry name" value="MANSC"/>
    <property type="match status" value="1"/>
</dbReference>
<dbReference type="CDD" id="cd22624">
    <property type="entry name" value="Kunitz_HAI1_2-like"/>
    <property type="match status" value="1"/>
</dbReference>
<dbReference type="FunFam" id="4.10.410.10:FF:000020">
    <property type="entry name" value="Collagen, type VI, alpha 3"/>
    <property type="match status" value="1"/>
</dbReference>
<keyword evidence="3" id="KW-0812">Transmembrane</keyword>
<dbReference type="PRINTS" id="PR00759">
    <property type="entry name" value="BASICPTASE"/>
</dbReference>
<dbReference type="GO" id="GO:0030198">
    <property type="term" value="P:extracellular matrix organization"/>
    <property type="evidence" value="ECO:0007669"/>
    <property type="project" value="TreeGrafter"/>
</dbReference>
<proteinExistence type="predicted"/>
<reference evidence="11" key="2">
    <citation type="submission" date="2025-08" db="UniProtKB">
        <authorList>
            <consortium name="Ensembl"/>
        </authorList>
    </citation>
    <scope>IDENTIFICATION</scope>
</reference>
<dbReference type="Ensembl" id="ENSMMDT00005040697.1">
    <property type="protein sequence ID" value="ENSMMDP00005039872.1"/>
    <property type="gene ID" value="ENSMMDG00005018461.1"/>
</dbReference>
<organism evidence="11 12">
    <name type="scientific">Myripristis murdjan</name>
    <name type="common">pinecone soldierfish</name>
    <dbReference type="NCBI Taxonomy" id="586833"/>
    <lineage>
        <taxon>Eukaryota</taxon>
        <taxon>Metazoa</taxon>
        <taxon>Chordata</taxon>
        <taxon>Craniata</taxon>
        <taxon>Vertebrata</taxon>
        <taxon>Euteleostomi</taxon>
        <taxon>Actinopterygii</taxon>
        <taxon>Neopterygii</taxon>
        <taxon>Teleostei</taxon>
        <taxon>Neoteleostei</taxon>
        <taxon>Acanthomorphata</taxon>
        <taxon>Holocentriformes</taxon>
        <taxon>Holocentridae</taxon>
        <taxon>Myripristis</taxon>
    </lineage>
</organism>
<dbReference type="PANTHER" id="PTHR46750:SF1">
    <property type="entry name" value="KUNITZ-TYPE PROTEASE INHIBITOR 1"/>
    <property type="match status" value="1"/>
</dbReference>
<evidence type="ECO:0000256" key="1">
    <source>
        <dbReference type="ARBA" id="ARBA00004370"/>
    </source>
</evidence>
<evidence type="ECO:0000256" key="7">
    <source>
        <dbReference type="PROSITE-ProRule" id="PRU00124"/>
    </source>
</evidence>
<dbReference type="GeneTree" id="ENSGT00940000164935"/>
<dbReference type="PROSITE" id="PS01209">
    <property type="entry name" value="LDLRA_1"/>
    <property type="match status" value="1"/>
</dbReference>
<evidence type="ECO:0000259" key="10">
    <source>
        <dbReference type="PROSITE" id="PS50986"/>
    </source>
</evidence>
<dbReference type="InterPro" id="IPR020901">
    <property type="entry name" value="Prtase_inh_Kunz-CS"/>
</dbReference>
<dbReference type="AlphaFoldDB" id="A0A667ZGV8"/>
<accession>A0A667ZGV8</accession>
<feature type="signal peptide" evidence="8">
    <location>
        <begin position="1"/>
        <end position="21"/>
    </location>
</feature>
<dbReference type="GO" id="GO:0005886">
    <property type="term" value="C:plasma membrane"/>
    <property type="evidence" value="ECO:0007669"/>
    <property type="project" value="TreeGrafter"/>
</dbReference>
<reference evidence="11" key="1">
    <citation type="submission" date="2019-06" db="EMBL/GenBank/DDBJ databases">
        <authorList>
            <consortium name="Wellcome Sanger Institute Data Sharing"/>
        </authorList>
    </citation>
    <scope>NUCLEOTIDE SEQUENCE [LARGE SCALE GENOMIC DNA]</scope>
</reference>
<keyword evidence="6" id="KW-0325">Glycoprotein</keyword>
<dbReference type="InterPro" id="IPR002172">
    <property type="entry name" value="LDrepeatLR_classA_rpt"/>
</dbReference>
<dbReference type="CDD" id="cd00112">
    <property type="entry name" value="LDLa"/>
    <property type="match status" value="1"/>
</dbReference>
<dbReference type="PROSITE" id="PS50068">
    <property type="entry name" value="LDLRA_2"/>
    <property type="match status" value="1"/>
</dbReference>
<dbReference type="InterPro" id="IPR013980">
    <property type="entry name" value="MANSC_dom"/>
</dbReference>
<gene>
    <name evidence="11" type="primary">LOC115355819</name>
</gene>
<reference evidence="11" key="3">
    <citation type="submission" date="2025-09" db="UniProtKB">
        <authorList>
            <consortium name="Ensembl"/>
        </authorList>
    </citation>
    <scope>IDENTIFICATION</scope>
</reference>
<sequence>MKLSCVSLLLPLALLLPCGAAQDPDPDPVPAPAPDGPDCSGSFRPGRDNFVLDAEEAVRDGATFLSAPADASPQDCVRACCGEPRCNLALVEGEGDGGVRTCSLFNCLHRNRFVCRFVPKAGFKNFILDSVYDKHLAGPERELAPPIAVAGRDQVVRPGEQVLLNGVESQAVGDAHITDYSWKLLSGDAAVHTEKTELADQLRLSNLQSGIYVFQLTVIDSNSQSDAAKVKVVVLGPEQSDRHCLAPAKAGPCRAAFPRWFYNAATERCDRFVFGGCKGNANNFLSQSECSAACSGVTVPSERSIGPAAGEQCGSACVAGQFTCSSGCCVDEALECDNEPQCSDQSDESSCNTLNRTLTRLLDIDINEKRARCTEPPRTGPCRASLTRWYYDPLNRKCHRFTFGGCSGNDNNFPEEEACSEACHGVTGTATASQVPPRRHRYRHGVTGTAAGSQVPPRRHRYRRRVTGTATGSQVPNKDTPGFLVNRACTDVTEYSGLGRFQIKVFTWHNIPVGTGTCQGSDPEYSPTGILP</sequence>
<dbReference type="GO" id="GO:0004867">
    <property type="term" value="F:serine-type endopeptidase inhibitor activity"/>
    <property type="evidence" value="ECO:0007669"/>
    <property type="project" value="InterPro"/>
</dbReference>